<dbReference type="GO" id="GO:0004175">
    <property type="term" value="F:endopeptidase activity"/>
    <property type="evidence" value="ECO:0007669"/>
    <property type="project" value="UniProtKB-ARBA"/>
</dbReference>
<evidence type="ECO:0000313" key="3">
    <source>
        <dbReference type="EMBL" id="QKH27563.1"/>
    </source>
</evidence>
<reference evidence="3 5" key="2">
    <citation type="submission" date="2020-05" db="EMBL/GenBank/DDBJ databases">
        <title>FDA dAtabase for Regulatory Grade micrObial Sequences (FDA-ARGOS): Supporting development and validation of Infectious Disease Dx tests.</title>
        <authorList>
            <person name="Nelson B."/>
            <person name="Plummer A."/>
            <person name="Tallon L."/>
            <person name="Sadzewicz L."/>
            <person name="Zhao X."/>
            <person name="Vavikolanu K."/>
            <person name="Mehta A."/>
            <person name="Aluvathingal J."/>
            <person name="Nadendla S."/>
            <person name="Myers T."/>
            <person name="Yan Y."/>
            <person name="Sichtig H."/>
        </authorList>
    </citation>
    <scope>NUCLEOTIDE SEQUENCE [LARGE SCALE GENOMIC DNA]</scope>
    <source>
        <strain evidence="3 5">FDAARGOS_795</strain>
    </source>
</reference>
<dbReference type="InterPro" id="IPR042150">
    <property type="entry name" value="MmRce1-like"/>
</dbReference>
<dbReference type="EMBL" id="CP009335">
    <property type="protein sequence ID" value="AJG76576.1"/>
    <property type="molecule type" value="Genomic_DNA"/>
</dbReference>
<dbReference type="GO" id="GO:0080120">
    <property type="term" value="P:CAAX-box protein maturation"/>
    <property type="evidence" value="ECO:0007669"/>
    <property type="project" value="UniProtKB-ARBA"/>
</dbReference>
<sequence length="288" mass="33082">MTAIKRKPIKLHLLIFVFIVLASGWIGVILDSFLTDQPEGNSLGMGLWLILPFLSCIFLRVISRDWNDFGIKLNLKANFKWYFVAILIYPFVTVITISLALIFGVANITSFEIYSLLSLIFMSTIGNFIKNIFEEFSWRGYLTPKLIELKLNDWFIYIISGLVWALWHAAYYLVFLPNEYFESISRLHMLLSGCILMVSWSIMYVEIYRLTKSVWPCVIMHAIEDAVPTVLVTITGIITLTNSSDFWLNPISGVVATIIFLGIGIVLRSIRIKKERQLNTDDNQLFTL</sequence>
<evidence type="ECO:0000259" key="1">
    <source>
        <dbReference type="Pfam" id="PF02517"/>
    </source>
</evidence>
<keyword evidence="3" id="KW-0482">Metalloprotease</keyword>
<evidence type="ECO:0000313" key="4">
    <source>
        <dbReference type="Proteomes" id="UP000031876"/>
    </source>
</evidence>
<protein>
    <submittedName>
        <fullName evidence="2">CAAX protease self-immunity family protein</fullName>
    </submittedName>
    <submittedName>
        <fullName evidence="3">CPBP family intramembrane metalloprotease</fullName>
    </submittedName>
</protein>
<dbReference type="PANTHER" id="PTHR35797:SF1">
    <property type="entry name" value="PROTEASE"/>
    <property type="match status" value="1"/>
</dbReference>
<dbReference type="AlphaFoldDB" id="A0A0B5NRI9"/>
<dbReference type="Proteomes" id="UP000501107">
    <property type="component" value="Chromosome"/>
</dbReference>
<evidence type="ECO:0000313" key="2">
    <source>
        <dbReference type="EMBL" id="AJG76576.1"/>
    </source>
</evidence>
<keyword evidence="3" id="KW-0378">Hydrolase</keyword>
<dbReference type="Pfam" id="PF02517">
    <property type="entry name" value="Rce1-like"/>
    <property type="match status" value="1"/>
</dbReference>
<feature type="domain" description="CAAX prenyl protease 2/Lysostaphin resistance protein A-like" evidence="1">
    <location>
        <begin position="119"/>
        <end position="226"/>
    </location>
</feature>
<dbReference type="KEGG" id="btw:BF38_3983"/>
<dbReference type="GO" id="GO:0006508">
    <property type="term" value="P:proteolysis"/>
    <property type="evidence" value="ECO:0007669"/>
    <property type="project" value="UniProtKB-KW"/>
</dbReference>
<reference evidence="2 4" key="1">
    <citation type="journal article" date="2015" name="Genome Announc.">
        <title>Complete genome sequences for 35 biothreat assay-relevant bacillus species.</title>
        <authorList>
            <person name="Johnson S.L."/>
            <person name="Daligault H.E."/>
            <person name="Davenport K.W."/>
            <person name="Jaissle J."/>
            <person name="Frey K.G."/>
            <person name="Ladner J.T."/>
            <person name="Broomall S.M."/>
            <person name="Bishop-Lilly K.A."/>
            <person name="Bruce D.C."/>
            <person name="Gibbons H.S."/>
            <person name="Coyne S.R."/>
            <person name="Lo C.C."/>
            <person name="Meincke L."/>
            <person name="Munk A.C."/>
            <person name="Koroleva G.I."/>
            <person name="Rosenzweig C.N."/>
            <person name="Palacios G.F."/>
            <person name="Redden C.L."/>
            <person name="Minogue T.D."/>
            <person name="Chain P.S."/>
        </authorList>
    </citation>
    <scope>NUCLEOTIDE SEQUENCE [LARGE SCALE GENOMIC DNA]</scope>
    <source>
        <strain evidence="2 4">HD1011</strain>
    </source>
</reference>
<keyword evidence="3" id="KW-0645">Protease</keyword>
<dbReference type="RefSeq" id="WP_000125195.1">
    <property type="nucleotide sequence ID" value="NZ_CP009335.1"/>
</dbReference>
<organism evidence="3 5">
    <name type="scientific">Bacillus thuringiensis</name>
    <dbReference type="NCBI Taxonomy" id="1428"/>
    <lineage>
        <taxon>Bacteria</taxon>
        <taxon>Bacillati</taxon>
        <taxon>Bacillota</taxon>
        <taxon>Bacilli</taxon>
        <taxon>Bacillales</taxon>
        <taxon>Bacillaceae</taxon>
        <taxon>Bacillus</taxon>
        <taxon>Bacillus cereus group</taxon>
    </lineage>
</organism>
<name>A0A0B5NRI9_BACTU</name>
<dbReference type="EMBL" id="CP053980">
    <property type="protein sequence ID" value="QKH27563.1"/>
    <property type="molecule type" value="Genomic_DNA"/>
</dbReference>
<accession>A0A0B5NRI9</accession>
<evidence type="ECO:0000313" key="5">
    <source>
        <dbReference type="Proteomes" id="UP000501107"/>
    </source>
</evidence>
<dbReference type="GO" id="GO:0008237">
    <property type="term" value="F:metallopeptidase activity"/>
    <property type="evidence" value="ECO:0007669"/>
    <property type="project" value="UniProtKB-KW"/>
</dbReference>
<dbReference type="InterPro" id="IPR003675">
    <property type="entry name" value="Rce1/LyrA-like_dom"/>
</dbReference>
<dbReference type="PANTHER" id="PTHR35797">
    <property type="entry name" value="PROTEASE-RELATED"/>
    <property type="match status" value="1"/>
</dbReference>
<gene>
    <name evidence="2" type="ORF">BF38_3983</name>
    <name evidence="3" type="ORF">FOC89_27655</name>
</gene>
<dbReference type="Proteomes" id="UP000031876">
    <property type="component" value="Chromosome"/>
</dbReference>
<proteinExistence type="predicted"/>